<evidence type="ECO:0000313" key="1">
    <source>
        <dbReference type="EMBL" id="GAG49620.1"/>
    </source>
</evidence>
<dbReference type="AlphaFoldDB" id="X0Y1Q6"/>
<accession>X0Y1Q6</accession>
<dbReference type="EMBL" id="BARS01053207">
    <property type="protein sequence ID" value="GAG49620.1"/>
    <property type="molecule type" value="Genomic_DNA"/>
</dbReference>
<reference evidence="1" key="1">
    <citation type="journal article" date="2014" name="Front. Microbiol.">
        <title>High frequency of phylogenetically diverse reductive dehalogenase-homologous genes in deep subseafloor sedimentary metagenomes.</title>
        <authorList>
            <person name="Kawai M."/>
            <person name="Futagami T."/>
            <person name="Toyoda A."/>
            <person name="Takaki Y."/>
            <person name="Nishi S."/>
            <person name="Hori S."/>
            <person name="Arai W."/>
            <person name="Tsubouchi T."/>
            <person name="Morono Y."/>
            <person name="Uchiyama I."/>
            <person name="Ito T."/>
            <person name="Fujiyama A."/>
            <person name="Inagaki F."/>
            <person name="Takami H."/>
        </authorList>
    </citation>
    <scope>NUCLEOTIDE SEQUENCE</scope>
    <source>
        <strain evidence="1">Expedition CK06-06</strain>
    </source>
</reference>
<protein>
    <submittedName>
        <fullName evidence="1">Uncharacterized protein</fullName>
    </submittedName>
</protein>
<sequence>MLNELNKRYYEFNIDPLYEFAMSRFYLLKDKYNWGPSLSYYLSAEYNIHPTYIQELLYNYPKDVVLKAINYLKNENCNSFDKKLLRRSIQ</sequence>
<proteinExistence type="predicted"/>
<organism evidence="1">
    <name type="scientific">marine sediment metagenome</name>
    <dbReference type="NCBI Taxonomy" id="412755"/>
    <lineage>
        <taxon>unclassified sequences</taxon>
        <taxon>metagenomes</taxon>
        <taxon>ecological metagenomes</taxon>
    </lineage>
</organism>
<comment type="caution">
    <text evidence="1">The sequence shown here is derived from an EMBL/GenBank/DDBJ whole genome shotgun (WGS) entry which is preliminary data.</text>
</comment>
<gene>
    <name evidence="1" type="ORF">S01H1_78988</name>
</gene>
<name>X0Y1Q6_9ZZZZ</name>